<evidence type="ECO:0000313" key="2">
    <source>
        <dbReference type="EMBL" id="RMJ06936.1"/>
    </source>
</evidence>
<feature type="compositionally biased region" description="Polar residues" evidence="1">
    <location>
        <begin position="15"/>
        <end position="34"/>
    </location>
</feature>
<dbReference type="AlphaFoldDB" id="A0A3M2RNN5"/>
<evidence type="ECO:0000256" key="1">
    <source>
        <dbReference type="SAM" id="MobiDB-lite"/>
    </source>
</evidence>
<reference evidence="2 3" key="1">
    <citation type="submission" date="2017-06" db="EMBL/GenBank/DDBJ databases">
        <title>Comparative genomic analysis of Ambrosia Fusariam Clade fungi.</title>
        <authorList>
            <person name="Stajich J.E."/>
            <person name="Carrillo J."/>
            <person name="Kijimoto T."/>
            <person name="Eskalen A."/>
            <person name="O'Donnell K."/>
            <person name="Kasson M."/>
        </authorList>
    </citation>
    <scope>NUCLEOTIDE SEQUENCE [LARGE SCALE GENOMIC DNA]</scope>
    <source>
        <strain evidence="2">UCR3666</strain>
    </source>
</reference>
<dbReference type="Proteomes" id="UP000277212">
    <property type="component" value="Unassembled WGS sequence"/>
</dbReference>
<feature type="region of interest" description="Disordered" evidence="1">
    <location>
        <begin position="1"/>
        <end position="39"/>
    </location>
</feature>
<keyword evidence="3" id="KW-1185">Reference proteome</keyword>
<sequence>MPCQPSQGRHRDTFACTSKQTQTRLEAPVLSSTEPGAAPTTAAVTFSSSSGATPLVKPSSFLPRATGTYLTGTRGASTSLVQASSRTPPSMNYSSPSSAVFCVRYSVEPLTSSSLLR</sequence>
<comment type="caution">
    <text evidence="2">The sequence shown here is derived from an EMBL/GenBank/DDBJ whole genome shotgun (WGS) entry which is preliminary data.</text>
</comment>
<organism evidence="2 3">
    <name type="scientific">Fusarium kuroshium</name>
    <dbReference type="NCBI Taxonomy" id="2010991"/>
    <lineage>
        <taxon>Eukaryota</taxon>
        <taxon>Fungi</taxon>
        <taxon>Dikarya</taxon>
        <taxon>Ascomycota</taxon>
        <taxon>Pezizomycotina</taxon>
        <taxon>Sordariomycetes</taxon>
        <taxon>Hypocreomycetidae</taxon>
        <taxon>Hypocreales</taxon>
        <taxon>Nectriaceae</taxon>
        <taxon>Fusarium</taxon>
        <taxon>Fusarium solani species complex</taxon>
    </lineage>
</organism>
<feature type="compositionally biased region" description="Polar residues" evidence="1">
    <location>
        <begin position="68"/>
        <end position="96"/>
    </location>
</feature>
<gene>
    <name evidence="2" type="ORF">CDV36_013458</name>
</gene>
<evidence type="ECO:0000313" key="3">
    <source>
        <dbReference type="Proteomes" id="UP000277212"/>
    </source>
</evidence>
<dbReference type="EMBL" id="NKUJ01000376">
    <property type="protein sequence ID" value="RMJ06936.1"/>
    <property type="molecule type" value="Genomic_DNA"/>
</dbReference>
<accession>A0A3M2RNN5</accession>
<name>A0A3M2RNN5_9HYPO</name>
<feature type="region of interest" description="Disordered" evidence="1">
    <location>
        <begin position="63"/>
        <end position="96"/>
    </location>
</feature>
<protein>
    <submittedName>
        <fullName evidence="2">Uncharacterized protein</fullName>
    </submittedName>
</protein>
<proteinExistence type="predicted"/>